<gene>
    <name evidence="1" type="ORF">OS242_09940</name>
</gene>
<dbReference type="Pfam" id="PF14107">
    <property type="entry name" value="DUF4280"/>
    <property type="match status" value="1"/>
</dbReference>
<reference evidence="1 2" key="1">
    <citation type="submission" date="2022-11" db="EMBL/GenBank/DDBJ databases">
        <title>Study of microbial diversity in lake waters.</title>
        <authorList>
            <person name="Zhang J."/>
        </authorList>
    </citation>
    <scope>NUCLEOTIDE SEQUENCE [LARGE SCALE GENOMIC DNA]</scope>
    <source>
        <strain evidence="1 2">DT12</strain>
    </source>
</reference>
<dbReference type="EMBL" id="JAPMLT010000004">
    <property type="protein sequence ID" value="MCX7570283.1"/>
    <property type="molecule type" value="Genomic_DNA"/>
</dbReference>
<dbReference type="RefSeq" id="WP_267151531.1">
    <property type="nucleotide sequence ID" value="NZ_JAPMLT010000004.1"/>
</dbReference>
<evidence type="ECO:0000313" key="2">
    <source>
        <dbReference type="Proteomes" id="UP001208017"/>
    </source>
</evidence>
<keyword evidence="2" id="KW-1185">Reference proteome</keyword>
<dbReference type="Proteomes" id="UP001208017">
    <property type="component" value="Unassembled WGS sequence"/>
</dbReference>
<evidence type="ECO:0000313" key="1">
    <source>
        <dbReference type="EMBL" id="MCX7570283.1"/>
    </source>
</evidence>
<proteinExistence type="predicted"/>
<sequence length="128" mass="13129">MGILVCGGAMISCSFGTAPSTLTVLPANRVMTSMPIANIMDNKPMANIMPFAMCQSPANPQVAAATAAAMGVLTPMPCVPMTTAPWAPGSPTVLVANFPALNNSSKLLCNWAGVIQITNPGQQTIQVP</sequence>
<name>A0ABT3X059_9BACL</name>
<accession>A0ABT3X059</accession>
<comment type="caution">
    <text evidence="1">The sequence shown here is derived from an EMBL/GenBank/DDBJ whole genome shotgun (WGS) entry which is preliminary data.</text>
</comment>
<dbReference type="InterPro" id="IPR025460">
    <property type="entry name" value="DUF4280"/>
</dbReference>
<organism evidence="1 2">
    <name type="scientific">Tumebacillus lacus</name>
    <dbReference type="NCBI Taxonomy" id="2995335"/>
    <lineage>
        <taxon>Bacteria</taxon>
        <taxon>Bacillati</taxon>
        <taxon>Bacillota</taxon>
        <taxon>Bacilli</taxon>
        <taxon>Bacillales</taxon>
        <taxon>Alicyclobacillaceae</taxon>
        <taxon>Tumebacillus</taxon>
    </lineage>
</organism>
<protein>
    <submittedName>
        <fullName evidence="1">DUF4280 domain-containing protein</fullName>
    </submittedName>
</protein>